<dbReference type="Proteomes" id="UP001634007">
    <property type="component" value="Unassembled WGS sequence"/>
</dbReference>
<proteinExistence type="predicted"/>
<protein>
    <submittedName>
        <fullName evidence="1">Uncharacterized protein</fullName>
    </submittedName>
</protein>
<keyword evidence="2" id="KW-1185">Reference proteome</keyword>
<reference evidence="1 2" key="1">
    <citation type="submission" date="2024-11" db="EMBL/GenBank/DDBJ databases">
        <title>Chromosome-level genome assembly of Eucalyptus globulus Labill. provides insights into its genome evolution.</title>
        <authorList>
            <person name="Li X."/>
        </authorList>
    </citation>
    <scope>NUCLEOTIDE SEQUENCE [LARGE SCALE GENOMIC DNA]</scope>
    <source>
        <strain evidence="1">CL2024</strain>
        <tissue evidence="1">Fresh tender leaves</tissue>
    </source>
</reference>
<comment type="caution">
    <text evidence="1">The sequence shown here is derived from an EMBL/GenBank/DDBJ whole genome shotgun (WGS) entry which is preliminary data.</text>
</comment>
<accession>A0ABD3J3Z9</accession>
<evidence type="ECO:0000313" key="1">
    <source>
        <dbReference type="EMBL" id="KAL3722236.1"/>
    </source>
</evidence>
<dbReference type="EMBL" id="JBJKBG010000009">
    <property type="protein sequence ID" value="KAL3722236.1"/>
    <property type="molecule type" value="Genomic_DNA"/>
</dbReference>
<dbReference type="AlphaFoldDB" id="A0ABD3J3Z9"/>
<evidence type="ECO:0000313" key="2">
    <source>
        <dbReference type="Proteomes" id="UP001634007"/>
    </source>
</evidence>
<organism evidence="1 2">
    <name type="scientific">Eucalyptus globulus</name>
    <name type="common">Tasmanian blue gum</name>
    <dbReference type="NCBI Taxonomy" id="34317"/>
    <lineage>
        <taxon>Eukaryota</taxon>
        <taxon>Viridiplantae</taxon>
        <taxon>Streptophyta</taxon>
        <taxon>Embryophyta</taxon>
        <taxon>Tracheophyta</taxon>
        <taxon>Spermatophyta</taxon>
        <taxon>Magnoliopsida</taxon>
        <taxon>eudicotyledons</taxon>
        <taxon>Gunneridae</taxon>
        <taxon>Pentapetalae</taxon>
        <taxon>rosids</taxon>
        <taxon>malvids</taxon>
        <taxon>Myrtales</taxon>
        <taxon>Myrtaceae</taxon>
        <taxon>Myrtoideae</taxon>
        <taxon>Eucalypteae</taxon>
        <taxon>Eucalyptus</taxon>
    </lineage>
</organism>
<gene>
    <name evidence="1" type="ORF">ACJRO7_034585</name>
</gene>
<sequence length="98" mass="10891">MEDDNGGLWGQLLRRQFLGSVVLNWDAQPGRLPRCWFAVFDYGGLGTRINKGNKLGRLQNRSATPLDSVKIRKGLVGGEHDNADQDSKLVVGIGWRID</sequence>
<name>A0ABD3J3Z9_EUCGL</name>